<dbReference type="EMBL" id="LAZR01030351">
    <property type="protein sequence ID" value="KKL56864.1"/>
    <property type="molecule type" value="Genomic_DNA"/>
</dbReference>
<accession>A0A0F9D5L6</accession>
<comment type="caution">
    <text evidence="1">The sequence shown here is derived from an EMBL/GenBank/DDBJ whole genome shotgun (WGS) entry which is preliminary data.</text>
</comment>
<sequence>MTTQTITKAEVQVIESYLPYVGVQFHQDGECVTQGEGWQRTIVGVLPDTVEFVVLCSPADAEGRFTTEAIAIDLVLEWLESSDFHMTTLYV</sequence>
<evidence type="ECO:0000313" key="1">
    <source>
        <dbReference type="EMBL" id="KKL56864.1"/>
    </source>
</evidence>
<proteinExistence type="predicted"/>
<dbReference type="AlphaFoldDB" id="A0A0F9D5L6"/>
<reference evidence="1" key="1">
    <citation type="journal article" date="2015" name="Nature">
        <title>Complex archaea that bridge the gap between prokaryotes and eukaryotes.</title>
        <authorList>
            <person name="Spang A."/>
            <person name="Saw J.H."/>
            <person name="Jorgensen S.L."/>
            <person name="Zaremba-Niedzwiedzka K."/>
            <person name="Martijn J."/>
            <person name="Lind A.E."/>
            <person name="van Eijk R."/>
            <person name="Schleper C."/>
            <person name="Guy L."/>
            <person name="Ettema T.J."/>
        </authorList>
    </citation>
    <scope>NUCLEOTIDE SEQUENCE</scope>
</reference>
<name>A0A0F9D5L6_9ZZZZ</name>
<gene>
    <name evidence="1" type="ORF">LCGC14_2241170</name>
</gene>
<organism evidence="1">
    <name type="scientific">marine sediment metagenome</name>
    <dbReference type="NCBI Taxonomy" id="412755"/>
    <lineage>
        <taxon>unclassified sequences</taxon>
        <taxon>metagenomes</taxon>
        <taxon>ecological metagenomes</taxon>
    </lineage>
</organism>
<protein>
    <submittedName>
        <fullName evidence="1">Uncharacterized protein</fullName>
    </submittedName>
</protein>